<dbReference type="SUPFAM" id="SSF49879">
    <property type="entry name" value="SMAD/FHA domain"/>
    <property type="match status" value="1"/>
</dbReference>
<dbReference type="PANTHER" id="PTHR32071">
    <property type="entry name" value="TRANSCRIPTIONAL REGULATORY PROTEIN"/>
    <property type="match status" value="1"/>
</dbReference>
<dbReference type="PROSITE" id="PS50006">
    <property type="entry name" value="FHA_DOMAIN"/>
    <property type="match status" value="1"/>
</dbReference>
<evidence type="ECO:0000256" key="5">
    <source>
        <dbReference type="ARBA" id="ARBA00023163"/>
    </source>
</evidence>
<keyword evidence="2" id="KW-0067">ATP-binding</keyword>
<keyword evidence="3" id="KW-0805">Transcription regulation</keyword>
<dbReference type="FunFam" id="3.40.50.300:FF:000006">
    <property type="entry name" value="DNA-binding transcriptional regulator NtrC"/>
    <property type="match status" value="1"/>
</dbReference>
<proteinExistence type="predicted"/>
<dbReference type="GO" id="GO:0006355">
    <property type="term" value="P:regulation of DNA-templated transcription"/>
    <property type="evidence" value="ECO:0007669"/>
    <property type="project" value="InterPro"/>
</dbReference>
<dbReference type="PROSITE" id="PS00676">
    <property type="entry name" value="SIGMA54_INTERACT_2"/>
    <property type="match status" value="1"/>
</dbReference>
<dbReference type="PROSITE" id="PS00688">
    <property type="entry name" value="SIGMA54_INTERACT_3"/>
    <property type="match status" value="1"/>
</dbReference>
<evidence type="ECO:0000256" key="1">
    <source>
        <dbReference type="ARBA" id="ARBA00022741"/>
    </source>
</evidence>
<evidence type="ECO:0000256" key="2">
    <source>
        <dbReference type="ARBA" id="ARBA00022840"/>
    </source>
</evidence>
<sequence>MPSVIVSQDAQNYRVVEFTASLTIGRDSDNDIVLASPQVSRRHASIVHREDNEFMLFDHESTNGVWLDNQRVTGVRLQHGMSFRIVNYFFTFIDERHDSRPSRVFSDSGASYSTGRQPMTDETILFNLESEPIADIRTEREDVSEAGSITPISQQLQELQRADSETGLGELLLAGALQLTKAQRGFLALLNDKGELLYTATHSFDPRNESHEVRQEVVHQVMDLGRSIRIAGTAKETRKDRVRSVLAVPLLRENKAIGCLYLDDCCSTIFTALRQSSLEILALHGAVLLDNLANRQRLQRERESLQSRLATQDETIVRSDKMVKLYEDIRTIAAINVPVFILGEAGSGKELVAAALHTFSSRKGAYIPINCSAIPEGIFESELFGSKKGAYHEAVDKPGKLELAEGGTLFLDEVADMALTLQPKLLRFLENGEISRLGDTRSRRLDVRVVAATNRDVTTMIQENLFRDDLFQRLSCFTLKVPPLREREEDIEPLTRYFLRKFSREYNWPEPRTTDGALQLLAQYQWPGNVRELRNVLLRLAVQSQGRVITERDIHSLSDEFNITDQAAIEVFPSLEEVEKQHIKAALERSSGNISDAALLVGIARSTLYQKMKKYKLSA</sequence>
<evidence type="ECO:0000256" key="6">
    <source>
        <dbReference type="SAM" id="Coils"/>
    </source>
</evidence>
<dbReference type="RefSeq" id="WP_199263946.1">
    <property type="nucleotide sequence ID" value="NZ_CP054140.1"/>
</dbReference>
<accession>A0A7T5VC24</accession>
<dbReference type="PROSITE" id="PS50045">
    <property type="entry name" value="SIGMA54_INTERACT_4"/>
    <property type="match status" value="1"/>
</dbReference>
<dbReference type="Pfam" id="PF00498">
    <property type="entry name" value="FHA"/>
    <property type="match status" value="1"/>
</dbReference>
<dbReference type="InterPro" id="IPR000253">
    <property type="entry name" value="FHA_dom"/>
</dbReference>
<keyword evidence="10" id="KW-1185">Reference proteome</keyword>
<dbReference type="InterPro" id="IPR002197">
    <property type="entry name" value="HTH_Fis"/>
</dbReference>
<dbReference type="InterPro" id="IPR008984">
    <property type="entry name" value="SMAD_FHA_dom_sf"/>
</dbReference>
<dbReference type="InterPro" id="IPR003018">
    <property type="entry name" value="GAF"/>
</dbReference>
<dbReference type="CDD" id="cd00009">
    <property type="entry name" value="AAA"/>
    <property type="match status" value="1"/>
</dbReference>
<name>A0A7T5VC24_9BACT</name>
<dbReference type="InterPro" id="IPR002078">
    <property type="entry name" value="Sigma_54_int"/>
</dbReference>
<evidence type="ECO:0000256" key="3">
    <source>
        <dbReference type="ARBA" id="ARBA00023015"/>
    </source>
</evidence>
<dbReference type="CDD" id="cd00060">
    <property type="entry name" value="FHA"/>
    <property type="match status" value="1"/>
</dbReference>
<dbReference type="InterPro" id="IPR003593">
    <property type="entry name" value="AAA+_ATPase"/>
</dbReference>
<dbReference type="GO" id="GO:0043565">
    <property type="term" value="F:sequence-specific DNA binding"/>
    <property type="evidence" value="ECO:0007669"/>
    <property type="project" value="InterPro"/>
</dbReference>
<dbReference type="Pfam" id="PF00158">
    <property type="entry name" value="Sigma54_activat"/>
    <property type="match status" value="1"/>
</dbReference>
<dbReference type="SMART" id="SM00382">
    <property type="entry name" value="AAA"/>
    <property type="match status" value="1"/>
</dbReference>
<feature type="domain" description="FHA" evidence="7">
    <location>
        <begin position="22"/>
        <end position="72"/>
    </location>
</feature>
<dbReference type="Pfam" id="PF02954">
    <property type="entry name" value="HTH_8"/>
    <property type="match status" value="1"/>
</dbReference>
<dbReference type="EMBL" id="CP054140">
    <property type="protein sequence ID" value="QQG65129.1"/>
    <property type="molecule type" value="Genomic_DNA"/>
</dbReference>
<evidence type="ECO:0000313" key="9">
    <source>
        <dbReference type="EMBL" id="QQG65129.1"/>
    </source>
</evidence>
<dbReference type="AlphaFoldDB" id="A0A7T5VC24"/>
<evidence type="ECO:0000313" key="10">
    <source>
        <dbReference type="Proteomes" id="UP000596092"/>
    </source>
</evidence>
<evidence type="ECO:0000259" key="7">
    <source>
        <dbReference type="PROSITE" id="PS50006"/>
    </source>
</evidence>
<dbReference type="InterPro" id="IPR027417">
    <property type="entry name" value="P-loop_NTPase"/>
</dbReference>
<dbReference type="InterPro" id="IPR025943">
    <property type="entry name" value="Sigma_54_int_dom_ATP-bd_2"/>
</dbReference>
<keyword evidence="1" id="KW-0547">Nucleotide-binding</keyword>
<dbReference type="KEGG" id="dog:HP555_04220"/>
<dbReference type="Gene3D" id="1.10.8.60">
    <property type="match status" value="1"/>
</dbReference>
<keyword evidence="6" id="KW-0175">Coiled coil</keyword>
<reference evidence="9 10" key="1">
    <citation type="submission" date="2020-05" db="EMBL/GenBank/DDBJ databases">
        <title>Complete genome of Desulfobulbus oligotrophicus.</title>
        <authorList>
            <person name="Podar M."/>
        </authorList>
    </citation>
    <scope>NUCLEOTIDE SEQUENCE [LARGE SCALE GENOMIC DNA]</scope>
    <source>
        <strain evidence="9 10">Prop6</strain>
    </source>
</reference>
<feature type="coiled-coil region" evidence="6">
    <location>
        <begin position="288"/>
        <end position="315"/>
    </location>
</feature>
<dbReference type="SUPFAM" id="SSF52540">
    <property type="entry name" value="P-loop containing nucleoside triphosphate hydrolases"/>
    <property type="match status" value="1"/>
</dbReference>
<dbReference type="Gene3D" id="3.40.50.300">
    <property type="entry name" value="P-loop containing nucleotide triphosphate hydrolases"/>
    <property type="match status" value="1"/>
</dbReference>
<evidence type="ECO:0000259" key="8">
    <source>
        <dbReference type="PROSITE" id="PS50045"/>
    </source>
</evidence>
<dbReference type="SMART" id="SM00240">
    <property type="entry name" value="FHA"/>
    <property type="match status" value="1"/>
</dbReference>
<dbReference type="SUPFAM" id="SSF55781">
    <property type="entry name" value="GAF domain-like"/>
    <property type="match status" value="1"/>
</dbReference>
<dbReference type="Gene3D" id="1.10.10.60">
    <property type="entry name" value="Homeodomain-like"/>
    <property type="match status" value="1"/>
</dbReference>
<evidence type="ECO:0000256" key="4">
    <source>
        <dbReference type="ARBA" id="ARBA00023125"/>
    </source>
</evidence>
<dbReference type="Gene3D" id="2.60.200.20">
    <property type="match status" value="1"/>
</dbReference>
<dbReference type="Pfam" id="PF13185">
    <property type="entry name" value="GAF_2"/>
    <property type="match status" value="1"/>
</dbReference>
<dbReference type="InterPro" id="IPR009057">
    <property type="entry name" value="Homeodomain-like_sf"/>
</dbReference>
<dbReference type="SMART" id="SM00065">
    <property type="entry name" value="GAF"/>
    <property type="match status" value="1"/>
</dbReference>
<organism evidence="9 10">
    <name type="scientific">Desulfobulbus oligotrophicus</name>
    <dbReference type="NCBI Taxonomy" id="1909699"/>
    <lineage>
        <taxon>Bacteria</taxon>
        <taxon>Pseudomonadati</taxon>
        <taxon>Thermodesulfobacteriota</taxon>
        <taxon>Desulfobulbia</taxon>
        <taxon>Desulfobulbales</taxon>
        <taxon>Desulfobulbaceae</taxon>
        <taxon>Desulfobulbus</taxon>
    </lineage>
</organism>
<dbReference type="InterPro" id="IPR058031">
    <property type="entry name" value="AAA_lid_NorR"/>
</dbReference>
<dbReference type="SUPFAM" id="SSF46689">
    <property type="entry name" value="Homeodomain-like"/>
    <property type="match status" value="1"/>
</dbReference>
<dbReference type="InterPro" id="IPR025944">
    <property type="entry name" value="Sigma_54_int_dom_CS"/>
</dbReference>
<protein>
    <submittedName>
        <fullName evidence="9">Sigma 54-interacting transcriptional regulator</fullName>
    </submittedName>
</protein>
<dbReference type="Proteomes" id="UP000596092">
    <property type="component" value="Chromosome"/>
</dbReference>
<feature type="domain" description="Sigma-54 factor interaction" evidence="8">
    <location>
        <begin position="315"/>
        <end position="542"/>
    </location>
</feature>
<dbReference type="Pfam" id="PF25601">
    <property type="entry name" value="AAA_lid_14"/>
    <property type="match status" value="1"/>
</dbReference>
<dbReference type="GO" id="GO:0005524">
    <property type="term" value="F:ATP binding"/>
    <property type="evidence" value="ECO:0007669"/>
    <property type="project" value="UniProtKB-KW"/>
</dbReference>
<dbReference type="Gene3D" id="3.30.450.40">
    <property type="match status" value="1"/>
</dbReference>
<keyword evidence="5" id="KW-0804">Transcription</keyword>
<dbReference type="PRINTS" id="PR01590">
    <property type="entry name" value="HTHFIS"/>
</dbReference>
<gene>
    <name evidence="9" type="ORF">HP555_04220</name>
</gene>
<dbReference type="InterPro" id="IPR029016">
    <property type="entry name" value="GAF-like_dom_sf"/>
</dbReference>
<keyword evidence="4" id="KW-0238">DNA-binding</keyword>